<evidence type="ECO:0000256" key="1">
    <source>
        <dbReference type="SAM" id="SignalP"/>
    </source>
</evidence>
<dbReference type="InterPro" id="IPR006488">
    <property type="entry name" value="PYST-C1_N"/>
</dbReference>
<feature type="domain" description="PYST-C1-like N-terminal" evidence="2">
    <location>
        <begin position="27"/>
        <end position="69"/>
    </location>
</feature>
<dbReference type="AlphaFoldDB" id="A0A6V7SCT2"/>
<evidence type="ECO:0000259" key="2">
    <source>
        <dbReference type="Pfam" id="PF09690"/>
    </source>
</evidence>
<sequence length="244" mass="28950">MNKRIFSLVCIALYALLDASIYCSQQKESDARNKSVRGTKEINRSNEKKDIKFKQETQLKNKNTKNDGTKENLYSKVPSNLSSDEMIEIFLNDHKDLPTDKLEFTEYILNIFKNDPEQTAFLFKLYSKLSKQELSDDDYYYMMSNFNGRMKNASDLSSDEMIKIFKDNHKDLPTNKLKFTEYILNIFENDPEQTAFLFKLYSKLSKNELYDDYYYMMSNFSGRMKNALWLSIKFQFLMHDTLDE</sequence>
<accession>A0A6V7SCT2</accession>
<dbReference type="EMBL" id="LR865389">
    <property type="protein sequence ID" value="CAD2096482.1"/>
    <property type="molecule type" value="Genomic_DNA"/>
</dbReference>
<feature type="chain" id="PRO_5028120645" evidence="1">
    <location>
        <begin position="20"/>
        <end position="244"/>
    </location>
</feature>
<dbReference type="Proteomes" id="UP000515550">
    <property type="component" value="Chromosome PVBDA_11"/>
</dbReference>
<organism evidence="3 4">
    <name type="scientific">Plasmodium vinckei brucechwatti</name>
    <dbReference type="NCBI Taxonomy" id="119398"/>
    <lineage>
        <taxon>Eukaryota</taxon>
        <taxon>Sar</taxon>
        <taxon>Alveolata</taxon>
        <taxon>Apicomplexa</taxon>
        <taxon>Aconoidasida</taxon>
        <taxon>Haemosporida</taxon>
        <taxon>Plasmodiidae</taxon>
        <taxon>Plasmodium</taxon>
        <taxon>Plasmodium (Vinckeia)</taxon>
    </lineage>
</organism>
<protein>
    <submittedName>
        <fullName evidence="3">Fam-c protein</fullName>
    </submittedName>
</protein>
<name>A0A6V7SCT2_PLAVN</name>
<dbReference type="NCBIfam" id="TIGR01601">
    <property type="entry name" value="PYST-C1"/>
    <property type="match status" value="1"/>
</dbReference>
<reference evidence="3 4" key="1">
    <citation type="submission" date="2020-08" db="EMBL/GenBank/DDBJ databases">
        <authorList>
            <person name="Ramaprasad A."/>
        </authorList>
    </citation>
    <scope>NUCLEOTIDE SEQUENCE [LARGE SCALE GENOMIC DNA]</scope>
</reference>
<gene>
    <name evidence="3" type="ORF">PVBDA_1104920</name>
</gene>
<evidence type="ECO:0000313" key="4">
    <source>
        <dbReference type="Proteomes" id="UP000515550"/>
    </source>
</evidence>
<evidence type="ECO:0000313" key="3">
    <source>
        <dbReference type="EMBL" id="CAD2096482.1"/>
    </source>
</evidence>
<feature type="signal peptide" evidence="1">
    <location>
        <begin position="1"/>
        <end position="19"/>
    </location>
</feature>
<proteinExistence type="predicted"/>
<keyword evidence="1" id="KW-0732">Signal</keyword>
<dbReference type="VEuPathDB" id="PlasmoDB:PVBDA_1104920"/>
<dbReference type="Pfam" id="PF09690">
    <property type="entry name" value="PYST-C1"/>
    <property type="match status" value="1"/>
</dbReference>